<dbReference type="PANTHER" id="PTHR16290:SF0">
    <property type="entry name" value="DECAPPING PROTEIN 1, ISOFORM A"/>
    <property type="match status" value="1"/>
</dbReference>
<protein>
    <recommendedName>
        <fullName evidence="8">mRNA-decapping enzyme 1B</fullName>
    </recommendedName>
</protein>
<dbReference type="InterPro" id="IPR011993">
    <property type="entry name" value="PH-like_dom_sf"/>
</dbReference>
<dbReference type="CDD" id="cd13182">
    <property type="entry name" value="EVH1-like_Dcp1"/>
    <property type="match status" value="1"/>
</dbReference>
<feature type="compositionally biased region" description="Acidic residues" evidence="5">
    <location>
        <begin position="209"/>
        <end position="220"/>
    </location>
</feature>
<evidence type="ECO:0000256" key="1">
    <source>
        <dbReference type="ARBA" id="ARBA00004496"/>
    </source>
</evidence>
<evidence type="ECO:0000256" key="5">
    <source>
        <dbReference type="SAM" id="MobiDB-lite"/>
    </source>
</evidence>
<keyword evidence="3" id="KW-0963">Cytoplasm</keyword>
<dbReference type="EMBL" id="CP119877">
    <property type="protein sequence ID" value="WFD33441.1"/>
    <property type="molecule type" value="Genomic_DNA"/>
</dbReference>
<evidence type="ECO:0000313" key="6">
    <source>
        <dbReference type="EMBL" id="WFD33441.1"/>
    </source>
</evidence>
<dbReference type="AlphaFoldDB" id="A0AAF0EN76"/>
<dbReference type="GO" id="GO:0000932">
    <property type="term" value="C:P-body"/>
    <property type="evidence" value="ECO:0007669"/>
    <property type="project" value="TreeGrafter"/>
</dbReference>
<dbReference type="SUPFAM" id="SSF50729">
    <property type="entry name" value="PH domain-like"/>
    <property type="match status" value="1"/>
</dbReference>
<accession>A0AAF0EN76</accession>
<comment type="similarity">
    <text evidence="2">Belongs to the DCP1 family.</text>
</comment>
<organism evidence="6 7">
    <name type="scientific">Malassezia cuniculi</name>
    <dbReference type="NCBI Taxonomy" id="948313"/>
    <lineage>
        <taxon>Eukaryota</taxon>
        <taxon>Fungi</taxon>
        <taxon>Dikarya</taxon>
        <taxon>Basidiomycota</taxon>
        <taxon>Ustilaginomycotina</taxon>
        <taxon>Malasseziomycetes</taxon>
        <taxon>Malasseziales</taxon>
        <taxon>Malasseziaceae</taxon>
        <taxon>Malassezia</taxon>
    </lineage>
</organism>
<evidence type="ECO:0000256" key="2">
    <source>
        <dbReference type="ARBA" id="ARBA00008778"/>
    </source>
</evidence>
<dbReference type="Gene3D" id="2.30.29.30">
    <property type="entry name" value="Pleckstrin-homology domain (PH domain)/Phosphotyrosine-binding domain (PTB)"/>
    <property type="match status" value="1"/>
</dbReference>
<evidence type="ECO:0008006" key="8">
    <source>
        <dbReference type="Google" id="ProtNLM"/>
    </source>
</evidence>
<dbReference type="GO" id="GO:0006397">
    <property type="term" value="P:mRNA processing"/>
    <property type="evidence" value="ECO:0007669"/>
    <property type="project" value="UniProtKB-KW"/>
</dbReference>
<keyword evidence="4" id="KW-0507">mRNA processing</keyword>
<evidence type="ECO:0000256" key="4">
    <source>
        <dbReference type="ARBA" id="ARBA00022664"/>
    </source>
</evidence>
<feature type="region of interest" description="Disordered" evidence="5">
    <location>
        <begin position="204"/>
        <end position="290"/>
    </location>
</feature>
<reference evidence="6" key="1">
    <citation type="submission" date="2023-03" db="EMBL/GenBank/DDBJ databases">
        <title>Mating type loci evolution in Malassezia.</title>
        <authorList>
            <person name="Coelho M.A."/>
        </authorList>
    </citation>
    <scope>NUCLEOTIDE SEQUENCE</scope>
    <source>
        <strain evidence="6">CBS 11721</strain>
    </source>
</reference>
<proteinExistence type="inferred from homology"/>
<name>A0AAF0EN76_9BASI</name>
<sequence length="347" mass="38235">MDLDARHELNLRVLRRFDPSITRIVSVASFAVLYSYENEWAKTSTEGPLFLFQRESAPHGLLILNRNGPVSFSIDIRTEDDIEVSNEFIIYHPNAHPDAEDDVYGIWIFEHAQLEQLGKLMIDLQHDRIPPLPVQPQGDSILDSLFQQQGAAHKFSEAEQAGASILNELFVDAAAQLAPSADEGAGAAPQGVSINIDELFAGLNTSTADSDDDEEFEEVPEAPSIELPDTRDASPSAVEPTHTQEQLVRADEAGLPSSSGHHESAAARLSSAPATSKPLPAAPSTESPLALLNDTRAETRLPRHPERLSRREFVQHLMTLLYMLTGRDTTYVDQLYARYLAQYDNGS</sequence>
<gene>
    <name evidence="6" type="ORF">MCUN1_000254</name>
</gene>
<evidence type="ECO:0000313" key="7">
    <source>
        <dbReference type="Proteomes" id="UP001219933"/>
    </source>
</evidence>
<dbReference type="GO" id="GO:0008047">
    <property type="term" value="F:enzyme activator activity"/>
    <property type="evidence" value="ECO:0007669"/>
    <property type="project" value="InterPro"/>
</dbReference>
<dbReference type="GO" id="GO:0003729">
    <property type="term" value="F:mRNA binding"/>
    <property type="evidence" value="ECO:0007669"/>
    <property type="project" value="TreeGrafter"/>
</dbReference>
<keyword evidence="7" id="KW-1185">Reference proteome</keyword>
<dbReference type="GO" id="GO:0000290">
    <property type="term" value="P:deadenylation-dependent decapping of nuclear-transcribed mRNA"/>
    <property type="evidence" value="ECO:0007669"/>
    <property type="project" value="InterPro"/>
</dbReference>
<dbReference type="Pfam" id="PF06058">
    <property type="entry name" value="DCP1"/>
    <property type="match status" value="1"/>
</dbReference>
<dbReference type="PANTHER" id="PTHR16290">
    <property type="entry name" value="TRANSCRIPTION FACTOR SMIF DECAPPING ENZYME DCP1"/>
    <property type="match status" value="1"/>
</dbReference>
<comment type="subcellular location">
    <subcellularLocation>
        <location evidence="1">Cytoplasm</location>
    </subcellularLocation>
</comment>
<evidence type="ECO:0000256" key="3">
    <source>
        <dbReference type="ARBA" id="ARBA00022490"/>
    </source>
</evidence>
<dbReference type="InterPro" id="IPR010334">
    <property type="entry name" value="Dcp1"/>
</dbReference>
<dbReference type="Proteomes" id="UP001219933">
    <property type="component" value="Chromosome 1"/>
</dbReference>
<dbReference type="GO" id="GO:0031087">
    <property type="term" value="P:deadenylation-independent decapping of nuclear-transcribed mRNA"/>
    <property type="evidence" value="ECO:0007669"/>
    <property type="project" value="TreeGrafter"/>
</dbReference>